<dbReference type="EMBL" id="JAHHUM010001256">
    <property type="protein sequence ID" value="KAK5613088.1"/>
    <property type="molecule type" value="Genomic_DNA"/>
</dbReference>
<name>A0AAV9RVK3_9TELE</name>
<protein>
    <submittedName>
        <fullName evidence="2">Uncharacterized protein</fullName>
    </submittedName>
</protein>
<sequence length="118" mass="13303">MPYRRRGHQAGGNSSSYDDALLDRMKVLSAHNAFVPLRKTNLTRGWSPADKAQKEQLGRALVAPLVEHRAYVPRGHFSAQLVTVRSLWAVMEGEAAEDEEAKEDEAEWEEAADEKNRE</sequence>
<gene>
    <name evidence="2" type="ORF">CRENBAI_001675</name>
</gene>
<feature type="compositionally biased region" description="Acidic residues" evidence="1">
    <location>
        <begin position="94"/>
        <end position="112"/>
    </location>
</feature>
<evidence type="ECO:0000313" key="3">
    <source>
        <dbReference type="Proteomes" id="UP001311232"/>
    </source>
</evidence>
<dbReference type="AlphaFoldDB" id="A0AAV9RVK3"/>
<feature type="region of interest" description="Disordered" evidence="1">
    <location>
        <begin position="94"/>
        <end position="118"/>
    </location>
</feature>
<reference evidence="2 3" key="1">
    <citation type="submission" date="2021-06" db="EMBL/GenBank/DDBJ databases">
        <authorList>
            <person name="Palmer J.M."/>
        </authorList>
    </citation>
    <scope>NUCLEOTIDE SEQUENCE [LARGE SCALE GENOMIC DNA]</scope>
    <source>
        <strain evidence="2 3">MEX-2019</strain>
        <tissue evidence="2">Muscle</tissue>
    </source>
</reference>
<comment type="caution">
    <text evidence="2">The sequence shown here is derived from an EMBL/GenBank/DDBJ whole genome shotgun (WGS) entry which is preliminary data.</text>
</comment>
<keyword evidence="3" id="KW-1185">Reference proteome</keyword>
<evidence type="ECO:0000256" key="1">
    <source>
        <dbReference type="SAM" id="MobiDB-lite"/>
    </source>
</evidence>
<proteinExistence type="predicted"/>
<accession>A0AAV9RVK3</accession>
<evidence type="ECO:0000313" key="2">
    <source>
        <dbReference type="EMBL" id="KAK5613088.1"/>
    </source>
</evidence>
<organism evidence="2 3">
    <name type="scientific">Crenichthys baileyi</name>
    <name type="common">White River springfish</name>
    <dbReference type="NCBI Taxonomy" id="28760"/>
    <lineage>
        <taxon>Eukaryota</taxon>
        <taxon>Metazoa</taxon>
        <taxon>Chordata</taxon>
        <taxon>Craniata</taxon>
        <taxon>Vertebrata</taxon>
        <taxon>Euteleostomi</taxon>
        <taxon>Actinopterygii</taxon>
        <taxon>Neopterygii</taxon>
        <taxon>Teleostei</taxon>
        <taxon>Neoteleostei</taxon>
        <taxon>Acanthomorphata</taxon>
        <taxon>Ovalentaria</taxon>
        <taxon>Atherinomorphae</taxon>
        <taxon>Cyprinodontiformes</taxon>
        <taxon>Goodeidae</taxon>
        <taxon>Crenichthys</taxon>
    </lineage>
</organism>
<dbReference type="Proteomes" id="UP001311232">
    <property type="component" value="Unassembled WGS sequence"/>
</dbReference>